<dbReference type="Proteomes" id="UP000054498">
    <property type="component" value="Unassembled WGS sequence"/>
</dbReference>
<organism evidence="1 2">
    <name type="scientific">Monoraphidium neglectum</name>
    <dbReference type="NCBI Taxonomy" id="145388"/>
    <lineage>
        <taxon>Eukaryota</taxon>
        <taxon>Viridiplantae</taxon>
        <taxon>Chlorophyta</taxon>
        <taxon>core chlorophytes</taxon>
        <taxon>Chlorophyceae</taxon>
        <taxon>CS clade</taxon>
        <taxon>Sphaeropleales</taxon>
        <taxon>Selenastraceae</taxon>
        <taxon>Monoraphidium</taxon>
    </lineage>
</organism>
<dbReference type="AlphaFoldDB" id="A0A0D2ME75"/>
<name>A0A0D2ME75_9CHLO</name>
<dbReference type="GeneID" id="25732049"/>
<sequence>PIANYLGGRIARWNSANATLQLAAPPGGALAADAGKVPLAAGGGASHASSDGKVVVALPANGAAGADGALSSASR</sequence>
<proteinExistence type="predicted"/>
<gene>
    <name evidence="1" type="ORF">MNEG_14482</name>
</gene>
<keyword evidence="2" id="KW-1185">Reference proteome</keyword>
<feature type="non-terminal residue" evidence="1">
    <location>
        <position position="1"/>
    </location>
</feature>
<dbReference type="EMBL" id="KK104739">
    <property type="protein sequence ID" value="KIY93480.1"/>
    <property type="molecule type" value="Genomic_DNA"/>
</dbReference>
<reference evidence="1 2" key="1">
    <citation type="journal article" date="2013" name="BMC Genomics">
        <title>Reconstruction of the lipid metabolism for the microalga Monoraphidium neglectum from its genome sequence reveals characteristics suitable for biofuel production.</title>
        <authorList>
            <person name="Bogen C."/>
            <person name="Al-Dilaimi A."/>
            <person name="Albersmeier A."/>
            <person name="Wichmann J."/>
            <person name="Grundmann M."/>
            <person name="Rupp O."/>
            <person name="Lauersen K.J."/>
            <person name="Blifernez-Klassen O."/>
            <person name="Kalinowski J."/>
            <person name="Goesmann A."/>
            <person name="Mussgnug J.H."/>
            <person name="Kruse O."/>
        </authorList>
    </citation>
    <scope>NUCLEOTIDE SEQUENCE [LARGE SCALE GENOMIC DNA]</scope>
    <source>
        <strain evidence="1 2">SAG 48.87</strain>
    </source>
</reference>
<evidence type="ECO:0000313" key="1">
    <source>
        <dbReference type="EMBL" id="KIY93480.1"/>
    </source>
</evidence>
<accession>A0A0D2ME75</accession>
<protein>
    <submittedName>
        <fullName evidence="1">Uncharacterized protein</fullName>
    </submittedName>
</protein>
<dbReference type="RefSeq" id="XP_013892500.1">
    <property type="nucleotide sequence ID" value="XM_014037046.1"/>
</dbReference>
<evidence type="ECO:0000313" key="2">
    <source>
        <dbReference type="Proteomes" id="UP000054498"/>
    </source>
</evidence>
<dbReference type="KEGG" id="mng:MNEG_14482"/>